<dbReference type="GO" id="GO:0009055">
    <property type="term" value="F:electron transfer activity"/>
    <property type="evidence" value="ECO:0007669"/>
    <property type="project" value="InterPro"/>
</dbReference>
<dbReference type="InterPro" id="IPR026816">
    <property type="entry name" value="Flavodoxin_dom"/>
</dbReference>
<sequence length="164" mass="18920">MQKEMKTGIIYISKHGTTEKVARIIADKLHPNETQLINLNEEKIKDFETFDRIIIGGSVHMASVHKKTKKLCESHKNILLTKPLGLFLCCMEKDEKSIEQFENAFSEDLRKHATSTALLGYEYHLDKMNFFERALVKNISGVMKSISEIDYDAILRFTNELKEP</sequence>
<proteinExistence type="predicted"/>
<keyword evidence="4" id="KW-1185">Reference proteome</keyword>
<evidence type="ECO:0000313" key="3">
    <source>
        <dbReference type="EMBL" id="RRG23000.1"/>
    </source>
</evidence>
<evidence type="ECO:0000256" key="1">
    <source>
        <dbReference type="ARBA" id="ARBA00001917"/>
    </source>
</evidence>
<dbReference type="Gene3D" id="3.40.50.360">
    <property type="match status" value="1"/>
</dbReference>
<dbReference type="GO" id="GO:0006783">
    <property type="term" value="P:heme biosynthetic process"/>
    <property type="evidence" value="ECO:0007669"/>
    <property type="project" value="TreeGrafter"/>
</dbReference>
<dbReference type="InterPro" id="IPR052200">
    <property type="entry name" value="Protoporphyrinogen_IX_DH"/>
</dbReference>
<dbReference type="InterPro" id="IPR029039">
    <property type="entry name" value="Flavoprotein-like_sf"/>
</dbReference>
<dbReference type="GO" id="GO:0010181">
    <property type="term" value="F:FMN binding"/>
    <property type="evidence" value="ECO:0007669"/>
    <property type="project" value="InterPro"/>
</dbReference>
<dbReference type="GO" id="GO:0070819">
    <property type="term" value="F:menaquinone-dependent protoporphyrinogen oxidase activity"/>
    <property type="evidence" value="ECO:0007669"/>
    <property type="project" value="TreeGrafter"/>
</dbReference>
<evidence type="ECO:0000259" key="2">
    <source>
        <dbReference type="Pfam" id="PF12724"/>
    </source>
</evidence>
<dbReference type="AlphaFoldDB" id="A0A425Y3Z5"/>
<reference evidence="3 4" key="1">
    <citation type="submission" date="2018-07" db="EMBL/GenBank/DDBJ databases">
        <title>Draft genome sequence of Ancylomarina sp. M1P.</title>
        <authorList>
            <person name="Yadav S."/>
            <person name="Villanueva L."/>
            <person name="Damste J.S.S."/>
        </authorList>
    </citation>
    <scope>NUCLEOTIDE SEQUENCE [LARGE SCALE GENOMIC DNA]</scope>
    <source>
        <strain evidence="3 4">M1P</strain>
    </source>
</reference>
<dbReference type="PROSITE" id="PS00201">
    <property type="entry name" value="FLAVODOXIN"/>
    <property type="match status" value="1"/>
</dbReference>
<organism evidence="3 4">
    <name type="scientific">Ancylomarina euxinus</name>
    <dbReference type="NCBI Taxonomy" id="2283627"/>
    <lineage>
        <taxon>Bacteria</taxon>
        <taxon>Pseudomonadati</taxon>
        <taxon>Bacteroidota</taxon>
        <taxon>Bacteroidia</taxon>
        <taxon>Marinilabiliales</taxon>
        <taxon>Marinifilaceae</taxon>
        <taxon>Ancylomarina</taxon>
    </lineage>
</organism>
<dbReference type="InterPro" id="IPR001226">
    <property type="entry name" value="Flavodoxin_CS"/>
</dbReference>
<dbReference type="PANTHER" id="PTHR38030:SF2">
    <property type="entry name" value="PROTOPORPHYRINOGEN IX DEHYDROGENASE [QUINONE]"/>
    <property type="match status" value="1"/>
</dbReference>
<accession>A0A425Y3Z5</accession>
<feature type="domain" description="Flavodoxin" evidence="2">
    <location>
        <begin position="9"/>
        <end position="141"/>
    </location>
</feature>
<evidence type="ECO:0000313" key="4">
    <source>
        <dbReference type="Proteomes" id="UP000285794"/>
    </source>
</evidence>
<dbReference type="EMBL" id="QQWG01000004">
    <property type="protein sequence ID" value="RRG23000.1"/>
    <property type="molecule type" value="Genomic_DNA"/>
</dbReference>
<protein>
    <submittedName>
        <fullName evidence="3">Flavodoxin</fullName>
    </submittedName>
</protein>
<gene>
    <name evidence="3" type="ORF">DWB61_06065</name>
</gene>
<dbReference type="SUPFAM" id="SSF52218">
    <property type="entry name" value="Flavoproteins"/>
    <property type="match status" value="1"/>
</dbReference>
<comment type="caution">
    <text evidence="3">The sequence shown here is derived from an EMBL/GenBank/DDBJ whole genome shotgun (WGS) entry which is preliminary data.</text>
</comment>
<dbReference type="PANTHER" id="PTHR38030">
    <property type="entry name" value="PROTOPORPHYRINOGEN IX DEHYDROGENASE [MENAQUINONE]"/>
    <property type="match status" value="1"/>
</dbReference>
<dbReference type="Proteomes" id="UP000285794">
    <property type="component" value="Unassembled WGS sequence"/>
</dbReference>
<dbReference type="OrthoDB" id="2146857at2"/>
<comment type="cofactor">
    <cofactor evidence="1">
        <name>FMN</name>
        <dbReference type="ChEBI" id="CHEBI:58210"/>
    </cofactor>
</comment>
<dbReference type="Pfam" id="PF12724">
    <property type="entry name" value="Flavodoxin_5"/>
    <property type="match status" value="1"/>
</dbReference>
<name>A0A425Y3Z5_9BACT</name>
<dbReference type="RefSeq" id="WP_125030000.1">
    <property type="nucleotide sequence ID" value="NZ_JAPXVP010000004.1"/>
</dbReference>